<evidence type="ECO:0008006" key="4">
    <source>
        <dbReference type="Google" id="ProtNLM"/>
    </source>
</evidence>
<organism evidence="2 3">
    <name type="scientific">Discina gigas</name>
    <dbReference type="NCBI Taxonomy" id="1032678"/>
    <lineage>
        <taxon>Eukaryota</taxon>
        <taxon>Fungi</taxon>
        <taxon>Dikarya</taxon>
        <taxon>Ascomycota</taxon>
        <taxon>Pezizomycotina</taxon>
        <taxon>Pezizomycetes</taxon>
        <taxon>Pezizales</taxon>
        <taxon>Discinaceae</taxon>
        <taxon>Discina</taxon>
    </lineage>
</organism>
<sequence>MSEEEYHLSRRRNGQARRPRIREERRSRMYMKPSLVNLYRRGVIEFDLDGDLLIAALGEDETNLLEQGFVFVIKAKAGQFAMELMERDAVGGYGNKV</sequence>
<evidence type="ECO:0000313" key="2">
    <source>
        <dbReference type="EMBL" id="KAL0632771.1"/>
    </source>
</evidence>
<comment type="caution">
    <text evidence="2">The sequence shown here is derived from an EMBL/GenBank/DDBJ whole genome shotgun (WGS) entry which is preliminary data.</text>
</comment>
<gene>
    <name evidence="2" type="ORF">Q9L58_008359</name>
</gene>
<reference evidence="2 3" key="1">
    <citation type="submission" date="2024-02" db="EMBL/GenBank/DDBJ databases">
        <title>Discinaceae phylogenomics.</title>
        <authorList>
            <person name="Dirks A.C."/>
            <person name="James T.Y."/>
        </authorList>
    </citation>
    <scope>NUCLEOTIDE SEQUENCE [LARGE SCALE GENOMIC DNA]</scope>
    <source>
        <strain evidence="2 3">ACD0624</strain>
    </source>
</reference>
<dbReference type="Proteomes" id="UP001447188">
    <property type="component" value="Unassembled WGS sequence"/>
</dbReference>
<feature type="region of interest" description="Disordered" evidence="1">
    <location>
        <begin position="1"/>
        <end position="24"/>
    </location>
</feature>
<dbReference type="EMBL" id="JBBBZM010000152">
    <property type="protein sequence ID" value="KAL0632771.1"/>
    <property type="molecule type" value="Genomic_DNA"/>
</dbReference>
<proteinExistence type="predicted"/>
<evidence type="ECO:0000313" key="3">
    <source>
        <dbReference type="Proteomes" id="UP001447188"/>
    </source>
</evidence>
<accession>A0ABR3GB20</accession>
<evidence type="ECO:0000256" key="1">
    <source>
        <dbReference type="SAM" id="MobiDB-lite"/>
    </source>
</evidence>
<name>A0ABR3GB20_9PEZI</name>
<feature type="compositionally biased region" description="Basic residues" evidence="1">
    <location>
        <begin position="9"/>
        <end position="20"/>
    </location>
</feature>
<protein>
    <recommendedName>
        <fullName evidence="4">PilZ domain-containing protein</fullName>
    </recommendedName>
</protein>
<keyword evidence="3" id="KW-1185">Reference proteome</keyword>